<feature type="compositionally biased region" description="Low complexity" evidence="1">
    <location>
        <begin position="80"/>
        <end position="92"/>
    </location>
</feature>
<evidence type="ECO:0000313" key="5">
    <source>
        <dbReference type="Proteomes" id="UP000318538"/>
    </source>
</evidence>
<evidence type="ECO:0000256" key="2">
    <source>
        <dbReference type="SAM" id="Phobius"/>
    </source>
</evidence>
<organism evidence="4 5">
    <name type="scientific">Rubripirellula lacrimiformis</name>
    <dbReference type="NCBI Taxonomy" id="1930273"/>
    <lineage>
        <taxon>Bacteria</taxon>
        <taxon>Pseudomonadati</taxon>
        <taxon>Planctomycetota</taxon>
        <taxon>Planctomycetia</taxon>
        <taxon>Pirellulales</taxon>
        <taxon>Pirellulaceae</taxon>
        <taxon>Rubripirellula</taxon>
    </lineage>
</organism>
<gene>
    <name evidence="4" type="ORF">K227x_08530</name>
</gene>
<keyword evidence="2" id="KW-0812">Transmembrane</keyword>
<dbReference type="RefSeq" id="WP_145168170.1">
    <property type="nucleotide sequence ID" value="NZ_CP036525.1"/>
</dbReference>
<dbReference type="Proteomes" id="UP000318538">
    <property type="component" value="Chromosome"/>
</dbReference>
<dbReference type="InterPro" id="IPR041657">
    <property type="entry name" value="HTH_17"/>
</dbReference>
<evidence type="ECO:0000259" key="3">
    <source>
        <dbReference type="Pfam" id="PF12728"/>
    </source>
</evidence>
<keyword evidence="2" id="KW-0472">Membrane</keyword>
<feature type="transmembrane region" description="Helical" evidence="2">
    <location>
        <begin position="524"/>
        <end position="544"/>
    </location>
</feature>
<dbReference type="KEGG" id="rlc:K227x_08530"/>
<dbReference type="OrthoDB" id="283946at2"/>
<evidence type="ECO:0000256" key="1">
    <source>
        <dbReference type="SAM" id="MobiDB-lite"/>
    </source>
</evidence>
<keyword evidence="2" id="KW-1133">Transmembrane helix</keyword>
<feature type="domain" description="Helix-turn-helix" evidence="3">
    <location>
        <begin position="4"/>
        <end position="48"/>
    </location>
</feature>
<keyword evidence="5" id="KW-1185">Reference proteome</keyword>
<sequence length="572" mass="57207">MADYLSLEEAAKKLGIPTERLVELRSQGKVRGFRDGSSWKFPENAIEQLHDDLADMGAGGSGILADSGLGLGLSSGSSIIGGDESSSDDGSGSDLGIGGESTSPGGSDVNLVASEGEGSDVAIVASDSDLMLGSDGGGLLEIDSADLQLNDPAIMHDSAQLDLAIEPNAGSTGPVTDAELKEIAESHPDILAPQKSGSGSGIGSGSVLDLAADEFKLESESGLSFTDGDDDDSGEEMLGIDEDDSAMAALGSALGSDKGDGASSLELMDDLKLSGDGSAAGMGSRGVDVLSELDLLSAEQSGSGLISGDSDNLLMSSGLGSSIGADALSGSDLSGIDDALADDDDLVIADDDDDLVISSAGSDISVAGDSGINLMSPSDSGLSLESEPLDLAGSSISALDLGAELSDGGSSASGSGSGSIVDFQADEEFQLSPSGIGLDADLESGSQVIEVEDSAEAVEFDDAGFGDADPLGGDVFGEDPDDAEVVALDDDGEAVEIDESAEPVSMGAAPMGGYEVPFSMLQCVTLMLVVLVLGIGGMLMTDLVRNMWTYSEQSAPVSSLTDSLIGLMGWGQ</sequence>
<reference evidence="4 5" key="1">
    <citation type="submission" date="2019-02" db="EMBL/GenBank/DDBJ databases">
        <title>Deep-cultivation of Planctomycetes and their phenomic and genomic characterization uncovers novel biology.</title>
        <authorList>
            <person name="Wiegand S."/>
            <person name="Jogler M."/>
            <person name="Boedeker C."/>
            <person name="Pinto D."/>
            <person name="Vollmers J."/>
            <person name="Rivas-Marin E."/>
            <person name="Kohn T."/>
            <person name="Peeters S.H."/>
            <person name="Heuer A."/>
            <person name="Rast P."/>
            <person name="Oberbeckmann S."/>
            <person name="Bunk B."/>
            <person name="Jeske O."/>
            <person name="Meyerdierks A."/>
            <person name="Storesund J.E."/>
            <person name="Kallscheuer N."/>
            <person name="Luecker S."/>
            <person name="Lage O.M."/>
            <person name="Pohl T."/>
            <person name="Merkel B.J."/>
            <person name="Hornburger P."/>
            <person name="Mueller R.-W."/>
            <person name="Bruemmer F."/>
            <person name="Labrenz M."/>
            <person name="Spormann A.M."/>
            <person name="Op den Camp H."/>
            <person name="Overmann J."/>
            <person name="Amann R."/>
            <person name="Jetten M.S.M."/>
            <person name="Mascher T."/>
            <person name="Medema M.H."/>
            <person name="Devos D.P."/>
            <person name="Kaster A.-K."/>
            <person name="Ovreas L."/>
            <person name="Rohde M."/>
            <person name="Galperin M.Y."/>
            <person name="Jogler C."/>
        </authorList>
    </citation>
    <scope>NUCLEOTIDE SEQUENCE [LARGE SCALE GENOMIC DNA]</scope>
    <source>
        <strain evidence="4 5">K22_7</strain>
    </source>
</reference>
<dbReference type="Pfam" id="PF12728">
    <property type="entry name" value="HTH_17"/>
    <property type="match status" value="1"/>
</dbReference>
<dbReference type="AlphaFoldDB" id="A0A517N5R0"/>
<proteinExistence type="predicted"/>
<feature type="region of interest" description="Disordered" evidence="1">
    <location>
        <begin position="80"/>
        <end position="113"/>
    </location>
</feature>
<dbReference type="EMBL" id="CP036525">
    <property type="protein sequence ID" value="QDT02476.1"/>
    <property type="molecule type" value="Genomic_DNA"/>
</dbReference>
<accession>A0A517N5R0</accession>
<protein>
    <submittedName>
        <fullName evidence="4">Helix-turn-helix domain protein</fullName>
    </submittedName>
</protein>
<name>A0A517N5R0_9BACT</name>
<evidence type="ECO:0000313" key="4">
    <source>
        <dbReference type="EMBL" id="QDT02476.1"/>
    </source>
</evidence>